<dbReference type="AlphaFoldDB" id="A0A1N7JKR8"/>
<gene>
    <name evidence="1" type="ORF">SAMN05421795_101100</name>
</gene>
<proteinExistence type="predicted"/>
<dbReference type="Proteomes" id="UP000186098">
    <property type="component" value="Unassembled WGS sequence"/>
</dbReference>
<evidence type="ECO:0000313" key="1">
    <source>
        <dbReference type="EMBL" id="SIS49854.1"/>
    </source>
</evidence>
<protein>
    <recommendedName>
        <fullName evidence="3">Permease</fullName>
    </recommendedName>
</protein>
<dbReference type="RefSeq" id="WP_076362982.1">
    <property type="nucleotide sequence ID" value="NZ_FTOM01000001.1"/>
</dbReference>
<keyword evidence="2" id="KW-1185">Reference proteome</keyword>
<organism evidence="1 2">
    <name type="scientific">Phaeovulum vinaykumarii</name>
    <dbReference type="NCBI Taxonomy" id="407234"/>
    <lineage>
        <taxon>Bacteria</taxon>
        <taxon>Pseudomonadati</taxon>
        <taxon>Pseudomonadota</taxon>
        <taxon>Alphaproteobacteria</taxon>
        <taxon>Rhodobacterales</taxon>
        <taxon>Paracoccaceae</taxon>
        <taxon>Phaeovulum</taxon>
    </lineage>
</organism>
<reference evidence="2" key="1">
    <citation type="submission" date="2017-01" db="EMBL/GenBank/DDBJ databases">
        <authorList>
            <person name="Varghese N."/>
            <person name="Submissions S."/>
        </authorList>
    </citation>
    <scope>NUCLEOTIDE SEQUENCE [LARGE SCALE GENOMIC DNA]</scope>
    <source>
        <strain evidence="2">DSM 18714</strain>
    </source>
</reference>
<dbReference type="STRING" id="407234.SAMN05421795_101100"/>
<dbReference type="OrthoDB" id="7873197at2"/>
<evidence type="ECO:0008006" key="3">
    <source>
        <dbReference type="Google" id="ProtNLM"/>
    </source>
</evidence>
<accession>A0A1N7JKR8</accession>
<dbReference type="EMBL" id="FTOM01000001">
    <property type="protein sequence ID" value="SIS49854.1"/>
    <property type="molecule type" value="Genomic_DNA"/>
</dbReference>
<name>A0A1N7JKR8_9RHOB</name>
<sequence>MTVTFSGGEGGSGDLIAETEAIFRDTAFELAAALRDLRAGPPTDAKAAVQAVRDLRAALQMVMDERNRVEKLRKNIAGDAGSGALDLDAARDEIGRRLACLRRAGGG</sequence>
<evidence type="ECO:0000313" key="2">
    <source>
        <dbReference type="Proteomes" id="UP000186098"/>
    </source>
</evidence>